<feature type="non-terminal residue" evidence="2">
    <location>
        <position position="340"/>
    </location>
</feature>
<dbReference type="InterPro" id="IPR015943">
    <property type="entry name" value="WD40/YVTN_repeat-like_dom_sf"/>
</dbReference>
<dbReference type="AlphaFoldDB" id="A0A9D5JXQ8"/>
<keyword evidence="1" id="KW-0853">WD repeat</keyword>
<dbReference type="EMBL" id="WJJP01000492">
    <property type="protein sequence ID" value="MBD3325896.1"/>
    <property type="molecule type" value="Genomic_DNA"/>
</dbReference>
<accession>A0A9D5JXQ8</accession>
<dbReference type="Gene3D" id="2.130.10.10">
    <property type="entry name" value="YVTN repeat-like/Quinoprotein amine dehydrogenase"/>
    <property type="match status" value="2"/>
</dbReference>
<dbReference type="Pfam" id="PF00400">
    <property type="entry name" value="WD40"/>
    <property type="match status" value="1"/>
</dbReference>
<feature type="repeat" description="WD" evidence="1">
    <location>
        <begin position="290"/>
        <end position="331"/>
    </location>
</feature>
<evidence type="ECO:0008006" key="4">
    <source>
        <dbReference type="Google" id="ProtNLM"/>
    </source>
</evidence>
<dbReference type="PANTHER" id="PTHR19879:SF9">
    <property type="entry name" value="TRANSCRIPTION INITIATION FACTOR TFIID SUBUNIT 5"/>
    <property type="match status" value="1"/>
</dbReference>
<comment type="caution">
    <text evidence="2">The sequence shown here is derived from an EMBL/GenBank/DDBJ whole genome shotgun (WGS) entry which is preliminary data.</text>
</comment>
<dbReference type="PANTHER" id="PTHR19879">
    <property type="entry name" value="TRANSCRIPTION INITIATION FACTOR TFIID"/>
    <property type="match status" value="1"/>
</dbReference>
<dbReference type="PROSITE" id="PS50294">
    <property type="entry name" value="WD_REPEATS_REGION"/>
    <property type="match status" value="1"/>
</dbReference>
<evidence type="ECO:0000313" key="3">
    <source>
        <dbReference type="Proteomes" id="UP000649604"/>
    </source>
</evidence>
<reference evidence="2" key="1">
    <citation type="submission" date="2019-11" db="EMBL/GenBank/DDBJ databases">
        <title>Microbial mats filling the niche in hypersaline microbial mats.</title>
        <authorList>
            <person name="Wong H.L."/>
            <person name="Macleod F.I."/>
            <person name="White R.A. III"/>
            <person name="Burns B.P."/>
        </authorList>
    </citation>
    <scope>NUCLEOTIDE SEQUENCE</scope>
    <source>
        <strain evidence="2">Rbin_158</strain>
    </source>
</reference>
<organism evidence="2 3">
    <name type="scientific">candidate division KSB3 bacterium</name>
    <dbReference type="NCBI Taxonomy" id="2044937"/>
    <lineage>
        <taxon>Bacteria</taxon>
        <taxon>candidate division KSB3</taxon>
    </lineage>
</organism>
<dbReference type="InterPro" id="IPR001680">
    <property type="entry name" value="WD40_rpt"/>
</dbReference>
<dbReference type="SUPFAM" id="SSF50978">
    <property type="entry name" value="WD40 repeat-like"/>
    <property type="match status" value="1"/>
</dbReference>
<evidence type="ECO:0000256" key="1">
    <source>
        <dbReference type="PROSITE-ProRule" id="PRU00221"/>
    </source>
</evidence>
<dbReference type="Proteomes" id="UP000649604">
    <property type="component" value="Unassembled WGS sequence"/>
</dbReference>
<dbReference type="InterPro" id="IPR036322">
    <property type="entry name" value="WD40_repeat_dom_sf"/>
</dbReference>
<proteinExistence type="predicted"/>
<dbReference type="SMART" id="SM00320">
    <property type="entry name" value="WD40"/>
    <property type="match status" value="2"/>
</dbReference>
<dbReference type="PROSITE" id="PS50082">
    <property type="entry name" value="WD_REPEATS_2"/>
    <property type="match status" value="1"/>
</dbReference>
<sequence>MADNEWQAILSQLEEQRAWESLWRLLHTAPVIWAKRGLLQLKDAGWLPDEDRDRSTFILLTDLAEAFRYEQPDPTGGIVKNLPVSDAVVPDAQMKSLINSLKLLDGQEKYFSIFISHAVITPDRKLLITAKSSRRDPFADCIRGGDIQFWRLPRGKLLKTLTFYDEGIATLALSPDGTALLTVSNGPSKYTVSKHEACLWRLPKGNRLNWLGISMGDYRFSFNATSTLLLGYRENGKIRVWRLSDGKEISLPDADFTLSSDGQILVRAGEEQPPLAQVWDVLNQTLLVTLQEEADSVTSVAISPDREVIVIGHRDRTVRLWSRADGALLTTLTGHTAEVH</sequence>
<gene>
    <name evidence="2" type="ORF">GF339_15020</name>
</gene>
<name>A0A9D5JXQ8_9BACT</name>
<evidence type="ECO:0000313" key="2">
    <source>
        <dbReference type="EMBL" id="MBD3325896.1"/>
    </source>
</evidence>
<protein>
    <recommendedName>
        <fullName evidence="4">WD40 repeat domain-containing protein</fullName>
    </recommendedName>
</protein>